<dbReference type="PANTHER" id="PTHR42780">
    <property type="entry name" value="SOLEUCYL-TRNA SYNTHETASE"/>
    <property type="match status" value="1"/>
</dbReference>
<protein>
    <recommendedName>
        <fullName evidence="15">Isoleucine--tRNA ligase</fullName>
        <ecNumber evidence="15">6.1.1.5</ecNumber>
    </recommendedName>
    <alternativeName>
        <fullName evidence="15">Isoleucyl-tRNA synthetase</fullName>
        <shortName evidence="15">IleRS</shortName>
    </alternativeName>
</protein>
<dbReference type="CDD" id="cd07067">
    <property type="entry name" value="HP_PGM_like"/>
    <property type="match status" value="1"/>
</dbReference>
<feature type="domain" description="Aminoacyl-tRNA synthetase class Ia" evidence="16">
    <location>
        <begin position="12"/>
        <end position="529"/>
    </location>
</feature>
<evidence type="ECO:0000256" key="12">
    <source>
        <dbReference type="ARBA" id="ARBA00023146"/>
    </source>
</evidence>
<dbReference type="EC" id="6.1.1.5" evidence="15"/>
<evidence type="ECO:0000259" key="17">
    <source>
        <dbReference type="Pfam" id="PF08264"/>
    </source>
</evidence>
<dbReference type="GO" id="GO:0002161">
    <property type="term" value="F:aminoacyl-tRNA deacylase activity"/>
    <property type="evidence" value="ECO:0007669"/>
    <property type="project" value="InterPro"/>
</dbReference>
<dbReference type="SUPFAM" id="SSF50677">
    <property type="entry name" value="ValRS/IleRS/LeuRS editing domain"/>
    <property type="match status" value="1"/>
</dbReference>
<gene>
    <name evidence="15" type="primary">ileS</name>
    <name evidence="18" type="ORF">A2831_02795</name>
</gene>
<keyword evidence="5 15" id="KW-0963">Cytoplasm</keyword>
<feature type="domain" description="Methionyl/Valyl/Leucyl/Isoleucyl-tRNA synthetase anticodon-binding" evidence="17">
    <location>
        <begin position="926"/>
        <end position="1071"/>
    </location>
</feature>
<dbReference type="PRINTS" id="PR00984">
    <property type="entry name" value="TRNASYNTHILE"/>
</dbReference>
<evidence type="ECO:0000256" key="6">
    <source>
        <dbReference type="ARBA" id="ARBA00022598"/>
    </source>
</evidence>
<organism evidence="18 19">
    <name type="scientific">Candidatus Yanofskybacteria bacterium RIFCSPHIGHO2_01_FULL_44_17</name>
    <dbReference type="NCBI Taxonomy" id="1802668"/>
    <lineage>
        <taxon>Bacteria</taxon>
        <taxon>Candidatus Yanofskyibacteriota</taxon>
    </lineage>
</organism>
<comment type="similarity">
    <text evidence="3 15">Belongs to the class-I aminoacyl-tRNA synthetase family. IleS type 2 subfamily.</text>
</comment>
<dbReference type="Pfam" id="PF08264">
    <property type="entry name" value="Anticodon_1"/>
    <property type="match status" value="1"/>
</dbReference>
<comment type="catalytic activity">
    <reaction evidence="14 15">
        <text>tRNA(Ile) + L-isoleucine + ATP = L-isoleucyl-tRNA(Ile) + AMP + diphosphate</text>
        <dbReference type="Rhea" id="RHEA:11060"/>
        <dbReference type="Rhea" id="RHEA-COMP:9666"/>
        <dbReference type="Rhea" id="RHEA-COMP:9695"/>
        <dbReference type="ChEBI" id="CHEBI:30616"/>
        <dbReference type="ChEBI" id="CHEBI:33019"/>
        <dbReference type="ChEBI" id="CHEBI:58045"/>
        <dbReference type="ChEBI" id="CHEBI:78442"/>
        <dbReference type="ChEBI" id="CHEBI:78528"/>
        <dbReference type="ChEBI" id="CHEBI:456215"/>
        <dbReference type="EC" id="6.1.1.5"/>
    </reaction>
</comment>
<dbReference type="InterPro" id="IPR002301">
    <property type="entry name" value="Ile-tRNA-ligase"/>
</dbReference>
<keyword evidence="11 15" id="KW-0648">Protein biosynthesis</keyword>
<comment type="function">
    <text evidence="13 15">Catalyzes the attachment of isoleucine to tRNA(Ile). As IleRS can inadvertently accommodate and process structurally similar amino acids such as valine, to avoid such errors it has two additional distinct tRNA(Ile)-dependent editing activities. One activity is designated as 'pretransfer' editing and involves the hydrolysis of activated Val-AMP. The other activity is designated 'posttransfer' editing and involves deacylation of mischarged Val-tRNA(Ile).</text>
</comment>
<dbReference type="InterPro" id="IPR014729">
    <property type="entry name" value="Rossmann-like_a/b/a_fold"/>
</dbReference>
<dbReference type="HAMAP" id="MF_02003">
    <property type="entry name" value="Ile_tRNA_synth_type2"/>
    <property type="match status" value="1"/>
</dbReference>
<dbReference type="GO" id="GO:0005524">
    <property type="term" value="F:ATP binding"/>
    <property type="evidence" value="ECO:0007669"/>
    <property type="project" value="UniProtKB-UniRule"/>
</dbReference>
<evidence type="ECO:0000256" key="11">
    <source>
        <dbReference type="ARBA" id="ARBA00022917"/>
    </source>
</evidence>
<feature type="short sequence motif" description="'KMSKS' region" evidence="15">
    <location>
        <begin position="842"/>
        <end position="846"/>
    </location>
</feature>
<proteinExistence type="inferred from homology"/>
<evidence type="ECO:0000256" key="5">
    <source>
        <dbReference type="ARBA" id="ARBA00022490"/>
    </source>
</evidence>
<dbReference type="EMBL" id="MGJI01000020">
    <property type="protein sequence ID" value="OGN04461.1"/>
    <property type="molecule type" value="Genomic_DNA"/>
</dbReference>
<dbReference type="Gene3D" id="3.40.50.1240">
    <property type="entry name" value="Phosphoglycerate mutase-like"/>
    <property type="match status" value="1"/>
</dbReference>
<dbReference type="SUPFAM" id="SSF52374">
    <property type="entry name" value="Nucleotidylyl transferase"/>
    <property type="match status" value="1"/>
</dbReference>
<dbReference type="Proteomes" id="UP000177507">
    <property type="component" value="Unassembled WGS sequence"/>
</dbReference>
<evidence type="ECO:0000256" key="10">
    <source>
        <dbReference type="ARBA" id="ARBA00022840"/>
    </source>
</evidence>
<dbReference type="GO" id="GO:0006428">
    <property type="term" value="P:isoleucyl-tRNA aminoacylation"/>
    <property type="evidence" value="ECO:0007669"/>
    <property type="project" value="UniProtKB-UniRule"/>
</dbReference>
<dbReference type="GO" id="GO:0008270">
    <property type="term" value="F:zinc ion binding"/>
    <property type="evidence" value="ECO:0007669"/>
    <property type="project" value="UniProtKB-UniRule"/>
</dbReference>
<dbReference type="SUPFAM" id="SSF53254">
    <property type="entry name" value="Phosphoglycerate mutase-like"/>
    <property type="match status" value="1"/>
</dbReference>
<dbReference type="InterPro" id="IPR023586">
    <property type="entry name" value="Ile-tRNA-ligase_type2"/>
</dbReference>
<dbReference type="Gene3D" id="3.40.50.620">
    <property type="entry name" value="HUPs"/>
    <property type="match status" value="2"/>
</dbReference>
<comment type="subunit">
    <text evidence="4 15">Monomer.</text>
</comment>
<comment type="domain">
    <text evidence="15">IleRS has two distinct active sites: one for aminoacylation and one for editing. The misactivated valine is translocated from the active site to the editing site, which sterically excludes the correctly activated isoleucine. The single editing site contains two valyl binding pockets, one specific for each substrate (Val-AMP or Val-tRNA(Ile)).</text>
</comment>
<dbReference type="PANTHER" id="PTHR42780:SF1">
    <property type="entry name" value="ISOLEUCINE--TRNA LIGASE, CYTOPLASMIC"/>
    <property type="match status" value="1"/>
</dbReference>
<dbReference type="AlphaFoldDB" id="A0A1F8EUC2"/>
<evidence type="ECO:0000256" key="8">
    <source>
        <dbReference type="ARBA" id="ARBA00022741"/>
    </source>
</evidence>
<comment type="caution">
    <text evidence="18">The sequence shown here is derived from an EMBL/GenBank/DDBJ whole genome shotgun (WGS) entry which is preliminary data.</text>
</comment>
<dbReference type="InterPro" id="IPR002300">
    <property type="entry name" value="aa-tRNA-synth_Ia"/>
</dbReference>
<dbReference type="Pfam" id="PF00133">
    <property type="entry name" value="tRNA-synt_1"/>
    <property type="match status" value="2"/>
</dbReference>
<accession>A0A1F8EUC2</accession>
<evidence type="ECO:0000256" key="7">
    <source>
        <dbReference type="ARBA" id="ARBA00022723"/>
    </source>
</evidence>
<keyword evidence="6 15" id="KW-0436">Ligase</keyword>
<evidence type="ECO:0000256" key="13">
    <source>
        <dbReference type="ARBA" id="ARBA00025217"/>
    </source>
</evidence>
<evidence type="ECO:0000256" key="4">
    <source>
        <dbReference type="ARBA" id="ARBA00011245"/>
    </source>
</evidence>
<evidence type="ECO:0000256" key="15">
    <source>
        <dbReference type="HAMAP-Rule" id="MF_02003"/>
    </source>
</evidence>
<keyword evidence="8 15" id="KW-0547">Nucleotide-binding</keyword>
<comment type="subcellular location">
    <subcellularLocation>
        <location evidence="2 15">Cytoplasm</location>
    </subcellularLocation>
</comment>
<dbReference type="CDD" id="cd07961">
    <property type="entry name" value="Anticodon_Ia_Ile_ABEc"/>
    <property type="match status" value="1"/>
</dbReference>
<dbReference type="GO" id="GO:0004822">
    <property type="term" value="F:isoleucine-tRNA ligase activity"/>
    <property type="evidence" value="ECO:0007669"/>
    <property type="project" value="UniProtKB-UniRule"/>
</dbReference>
<dbReference type="InterPro" id="IPR029033">
    <property type="entry name" value="His_PPase_superfam"/>
</dbReference>
<keyword evidence="12 15" id="KW-0030">Aminoacyl-tRNA synthetase</keyword>
<evidence type="ECO:0000256" key="14">
    <source>
        <dbReference type="ARBA" id="ARBA00048359"/>
    </source>
</evidence>
<dbReference type="GO" id="GO:0000049">
    <property type="term" value="F:tRNA binding"/>
    <property type="evidence" value="ECO:0007669"/>
    <property type="project" value="InterPro"/>
</dbReference>
<evidence type="ECO:0000259" key="16">
    <source>
        <dbReference type="Pfam" id="PF00133"/>
    </source>
</evidence>
<keyword evidence="10 15" id="KW-0067">ATP-binding</keyword>
<reference evidence="18 19" key="1">
    <citation type="journal article" date="2016" name="Nat. Commun.">
        <title>Thousands of microbial genomes shed light on interconnected biogeochemical processes in an aquifer system.</title>
        <authorList>
            <person name="Anantharaman K."/>
            <person name="Brown C.T."/>
            <person name="Hug L.A."/>
            <person name="Sharon I."/>
            <person name="Castelle C.J."/>
            <person name="Probst A.J."/>
            <person name="Thomas B.C."/>
            <person name="Singh A."/>
            <person name="Wilkins M.J."/>
            <person name="Karaoz U."/>
            <person name="Brodie E.L."/>
            <person name="Williams K.H."/>
            <person name="Hubbard S.S."/>
            <person name="Banfield J.F."/>
        </authorList>
    </citation>
    <scope>NUCLEOTIDE SEQUENCE [LARGE SCALE GENOMIC DNA]</scope>
</reference>
<dbReference type="FunFam" id="3.40.50.620:FF:000063">
    <property type="entry name" value="Isoleucine--tRNA ligase"/>
    <property type="match status" value="1"/>
</dbReference>
<feature type="short sequence motif" description="'HIGH' region" evidence="15">
    <location>
        <begin position="43"/>
        <end position="53"/>
    </location>
</feature>
<dbReference type="InterPro" id="IPR033709">
    <property type="entry name" value="Anticodon_Ile_ABEc"/>
</dbReference>
<dbReference type="Pfam" id="PF00300">
    <property type="entry name" value="His_Phos_1"/>
    <property type="match status" value="1"/>
</dbReference>
<dbReference type="Gene3D" id="3.90.740.10">
    <property type="entry name" value="Valyl/Leucyl/Isoleucyl-tRNA synthetase, editing domain"/>
    <property type="match status" value="1"/>
</dbReference>
<evidence type="ECO:0000256" key="3">
    <source>
        <dbReference type="ARBA" id="ARBA00007078"/>
    </source>
</evidence>
<dbReference type="InterPro" id="IPR013078">
    <property type="entry name" value="His_Pase_superF_clade-1"/>
</dbReference>
<dbReference type="GO" id="GO:0005737">
    <property type="term" value="C:cytoplasm"/>
    <property type="evidence" value="ECO:0007669"/>
    <property type="project" value="UniProtKB-SubCell"/>
</dbReference>
<sequence length="1211" mass="140164">MPDFELPKLEEKILKFWKDRKIFERSLENRKHGRRFVFFEGPPYANGRPGMHHFFGRAIKDLFLRYKTMRGYLVERKAGWDTHGLPIEIEAEKRLGIKSKSDIEKIGVGAFNQKARESIWEYKEEWERFTHRIGFWLDLKHPYVTYEAKYIETLWWIMSQIAKRKLLYKGYKVLPWCPRCGTALASHEVAQGYEDVTETSVYVKFKLRSGQKIGKTVVDDKTYILAWTTTPWTLPGNVALAVGKNIEYVTVEVGEKSSGVKRDAEFEQGKFDKGTYILAKEIAKKEQGKFDDLVVWSQTKEIYQKFIERKVSLEKIVKSLKTVKGSDLVGLEYEPLFDIPHLQTKTAYRVYPADFVTTDEGTGIVHTAVMYGEDDYGLGTKFGLPKHHTVDEQGKFRDEVKEFKGQFVKDAENGIVEYLKNRSTLFRTEAYTHSYPFCWRCKSPLIYYARDSWFVAMSKLRKQLVKNNNKINWMPAHLKHGRFGEFIKEARDWAISRERYWGAPLPVWKCGDCEELLVIGSLEELEKYRYPSSNTFYILRHGLSEKDSVSGGQSITSGKLAKDKYDLRSEGIDQIEKAAQKLKEVGGVDLIYSSPFLRTRQSANIVAEKFGLRVHVDDRLKELDHGSICEGREHSSLDKLACLPSGTKPMLDTKYDDGESWRNVKRRMFSILKELNQKNDNKKILLVGHGDPLWILESLVQNLSDEETIAKRDMLYTTWGGFKKIELKNYPYNESGEVDMHRPYVDDIELKCSKCSGKMARVKDVLDVWFDSGAMPYAQWHYPFENKKRFSDSFPADFIAEGIDQTRGWFYTLLAVSTLLGKKAPYKNVVSYSHVLDEKGKKMSKSVGNVTDPWEVIEKFGVDAARWYFYTVNDPADPKLFSVADVGKKLNGFIMTIMNSLRFFDLYAKPVDARKKPSAKTAKIIDNWILSRLNSLVATVSAGLDKYDLSGTARLIESFVIDDLSNWWLRRSRQRFQRPKNDTELKQSLLFLKYLLTEASKLLAPFTPFLAEHIYKRLDNHKESVHIENWPKSKKKLINLELEKEMSELRIVVAEALAQRKAEGIRVRQPLASITLGRERKFEVGLEDLMLTELNVKKVLFVSGQKELVVLNKTLTPELIQEGYAREIVRQIQDMRKETKYKIDDKIYAAWESDNSEIIEAVGKHGKEIAEDTLLKEFGRGHNPKEKFDMEKEFELAPQAKIWLGIRKPGF</sequence>
<evidence type="ECO:0000256" key="1">
    <source>
        <dbReference type="ARBA" id="ARBA00001947"/>
    </source>
</evidence>
<dbReference type="InterPro" id="IPR009080">
    <property type="entry name" value="tRNAsynth_Ia_anticodon-bd"/>
</dbReference>
<dbReference type="Gene3D" id="2.170.220.10">
    <property type="match status" value="1"/>
</dbReference>
<evidence type="ECO:0000313" key="18">
    <source>
        <dbReference type="EMBL" id="OGN04461.1"/>
    </source>
</evidence>
<dbReference type="SMART" id="SM00855">
    <property type="entry name" value="PGAM"/>
    <property type="match status" value="1"/>
</dbReference>
<evidence type="ECO:0000256" key="2">
    <source>
        <dbReference type="ARBA" id="ARBA00004496"/>
    </source>
</evidence>
<dbReference type="SUPFAM" id="SSF47323">
    <property type="entry name" value="Anticodon-binding domain of a subclass of class I aminoacyl-tRNA synthetases"/>
    <property type="match status" value="1"/>
</dbReference>
<keyword evidence="9 15" id="KW-0862">Zinc</keyword>
<comment type="cofactor">
    <cofactor evidence="1 15">
        <name>Zn(2+)</name>
        <dbReference type="ChEBI" id="CHEBI:29105"/>
    </cofactor>
</comment>
<evidence type="ECO:0000313" key="19">
    <source>
        <dbReference type="Proteomes" id="UP000177507"/>
    </source>
</evidence>
<evidence type="ECO:0000256" key="9">
    <source>
        <dbReference type="ARBA" id="ARBA00022833"/>
    </source>
</evidence>
<dbReference type="STRING" id="1802668.A2831_02795"/>
<feature type="binding site" evidence="15">
    <location>
        <position position="845"/>
    </location>
    <ligand>
        <name>ATP</name>
        <dbReference type="ChEBI" id="CHEBI:30616"/>
    </ligand>
</feature>
<feature type="domain" description="Aminoacyl-tRNA synthetase class Ia" evidence="16">
    <location>
        <begin position="739"/>
        <end position="871"/>
    </location>
</feature>
<dbReference type="InterPro" id="IPR013155">
    <property type="entry name" value="M/V/L/I-tRNA-synth_anticd-bd"/>
</dbReference>
<name>A0A1F8EUC2_9BACT</name>
<keyword evidence="7 15" id="KW-0479">Metal-binding</keyword>
<dbReference type="InterPro" id="IPR009008">
    <property type="entry name" value="Val/Leu/Ile-tRNA-synth_edit"/>
</dbReference>
<dbReference type="Gene3D" id="1.10.730.10">
    <property type="entry name" value="Isoleucyl-tRNA Synthetase, Domain 1"/>
    <property type="match status" value="1"/>
</dbReference>